<comment type="similarity">
    <text evidence="2">Belongs to the methyl-accepting chemotaxis (MCP) protein family.</text>
</comment>
<dbReference type="InterPro" id="IPR008599">
    <property type="entry name" value="Diacid_rec"/>
</dbReference>
<comment type="caution">
    <text evidence="5">The sequence shown here is derived from an EMBL/GenBank/DDBJ whole genome shotgun (WGS) entry which is preliminary data.</text>
</comment>
<dbReference type="EMBL" id="BJTG01000007">
    <property type="protein sequence ID" value="GEJ58369.1"/>
    <property type="molecule type" value="Genomic_DNA"/>
</dbReference>
<name>A0A7I9VQK4_9BACT</name>
<dbReference type="Pfam" id="PF05651">
    <property type="entry name" value="Diacid_rec"/>
    <property type="match status" value="1"/>
</dbReference>
<dbReference type="SUPFAM" id="SSF58104">
    <property type="entry name" value="Methyl-accepting chemotaxis protein (MCP) signaling domain"/>
    <property type="match status" value="1"/>
</dbReference>
<evidence type="ECO:0000256" key="3">
    <source>
        <dbReference type="PROSITE-ProRule" id="PRU00284"/>
    </source>
</evidence>
<protein>
    <submittedName>
        <fullName evidence="5">Chemotaxis protein</fullName>
    </submittedName>
</protein>
<dbReference type="GO" id="GO:0007165">
    <property type="term" value="P:signal transduction"/>
    <property type="evidence" value="ECO:0007669"/>
    <property type="project" value="UniProtKB-KW"/>
</dbReference>
<sequence length="278" mass="29376">MNEDLRRVARRFVDFVHTATRLPMMVCDETGTIVESVDRRRIGTSHAFAKRILAGEADELFVTAEDVAQDPRMKEGCNCVIVLDGQRVGTFGLAGSLEIARPLARIAAAVVVSWAQEERQRSALKGAAAEVFTGVAAVSGKAAEASAESEQVVGVMVAASKDAAAQVERTDLVVRTVQEIAQKSRILSINGSVEAARAGEQGRGFAVVAREMLALAEGARTAANEIQVTLSDAHQSMGRLGGAIDRSAALARGQTAALAEVRQVVEGLQRAVAELAKE</sequence>
<keyword evidence="6" id="KW-1185">Reference proteome</keyword>
<dbReference type="Pfam" id="PF00015">
    <property type="entry name" value="MCPsignal"/>
    <property type="match status" value="1"/>
</dbReference>
<proteinExistence type="inferred from homology"/>
<organism evidence="5 6">
    <name type="scientific">Anaeromyxobacter diazotrophicus</name>
    <dbReference type="NCBI Taxonomy" id="2590199"/>
    <lineage>
        <taxon>Bacteria</taxon>
        <taxon>Pseudomonadati</taxon>
        <taxon>Myxococcota</taxon>
        <taxon>Myxococcia</taxon>
        <taxon>Myxococcales</taxon>
        <taxon>Cystobacterineae</taxon>
        <taxon>Anaeromyxobacteraceae</taxon>
        <taxon>Anaeromyxobacter</taxon>
    </lineage>
</organism>
<dbReference type="Proteomes" id="UP000503640">
    <property type="component" value="Unassembled WGS sequence"/>
</dbReference>
<dbReference type="GO" id="GO:0005886">
    <property type="term" value="C:plasma membrane"/>
    <property type="evidence" value="ECO:0007669"/>
    <property type="project" value="TreeGrafter"/>
</dbReference>
<dbReference type="GO" id="GO:0004888">
    <property type="term" value="F:transmembrane signaling receptor activity"/>
    <property type="evidence" value="ECO:0007669"/>
    <property type="project" value="TreeGrafter"/>
</dbReference>
<gene>
    <name evidence="5" type="ORF">AMYX_31100</name>
</gene>
<evidence type="ECO:0000256" key="1">
    <source>
        <dbReference type="ARBA" id="ARBA00022481"/>
    </source>
</evidence>
<evidence type="ECO:0000313" key="5">
    <source>
        <dbReference type="EMBL" id="GEJ58369.1"/>
    </source>
</evidence>
<dbReference type="PANTHER" id="PTHR43531:SF14">
    <property type="entry name" value="METHYL-ACCEPTING CHEMOTAXIS PROTEIN I-RELATED"/>
    <property type="match status" value="1"/>
</dbReference>
<reference evidence="6" key="1">
    <citation type="journal article" date="2020" name="Appl. Environ. Microbiol.">
        <title>Diazotrophic Anaeromyxobacter Isolates from Soils.</title>
        <authorList>
            <person name="Masuda Y."/>
            <person name="Yamanaka H."/>
            <person name="Xu Z.X."/>
            <person name="Shiratori Y."/>
            <person name="Aono T."/>
            <person name="Amachi S."/>
            <person name="Senoo K."/>
            <person name="Itoh H."/>
        </authorList>
    </citation>
    <scope>NUCLEOTIDE SEQUENCE [LARGE SCALE GENOMIC DNA]</scope>
    <source>
        <strain evidence="6">R267</strain>
    </source>
</reference>
<keyword evidence="3" id="KW-0807">Transducer</keyword>
<evidence type="ECO:0000313" key="6">
    <source>
        <dbReference type="Proteomes" id="UP000503640"/>
    </source>
</evidence>
<dbReference type="InterPro" id="IPR051310">
    <property type="entry name" value="MCP_chemotaxis"/>
</dbReference>
<feature type="domain" description="Methyl-accepting transducer" evidence="4">
    <location>
        <begin position="135"/>
        <end position="278"/>
    </location>
</feature>
<dbReference type="AlphaFoldDB" id="A0A7I9VQK4"/>
<dbReference type="PANTHER" id="PTHR43531">
    <property type="entry name" value="PROTEIN ICFG"/>
    <property type="match status" value="1"/>
</dbReference>
<accession>A0A7I9VQK4</accession>
<dbReference type="GO" id="GO:0006935">
    <property type="term" value="P:chemotaxis"/>
    <property type="evidence" value="ECO:0007669"/>
    <property type="project" value="TreeGrafter"/>
</dbReference>
<dbReference type="RefSeq" id="WP_176066842.1">
    <property type="nucleotide sequence ID" value="NZ_BJTG01000007.1"/>
</dbReference>
<evidence type="ECO:0000259" key="4">
    <source>
        <dbReference type="PROSITE" id="PS50111"/>
    </source>
</evidence>
<dbReference type="InterPro" id="IPR004089">
    <property type="entry name" value="MCPsignal_dom"/>
</dbReference>
<dbReference type="Gene3D" id="1.10.287.950">
    <property type="entry name" value="Methyl-accepting chemotaxis protein"/>
    <property type="match status" value="1"/>
</dbReference>
<dbReference type="PROSITE" id="PS50111">
    <property type="entry name" value="CHEMOTAXIS_TRANSDUC_2"/>
    <property type="match status" value="1"/>
</dbReference>
<evidence type="ECO:0000256" key="2">
    <source>
        <dbReference type="ARBA" id="ARBA00029447"/>
    </source>
</evidence>
<keyword evidence="1" id="KW-0488">Methylation</keyword>